<name>A0ABY6HMJ1_9ARCH</name>
<feature type="domain" description="4Fe-4S ferredoxin-type" evidence="1">
    <location>
        <begin position="56"/>
        <end position="84"/>
    </location>
</feature>
<dbReference type="PROSITE" id="PS51379">
    <property type="entry name" value="4FE4S_FER_2"/>
    <property type="match status" value="1"/>
</dbReference>
<reference evidence="2" key="1">
    <citation type="submission" date="2022-09" db="EMBL/GenBank/DDBJ databases">
        <title>Actin cytoskeleton and complex cell architecture in an #Asgard archaeon.</title>
        <authorList>
            <person name="Ponce Toledo R.I."/>
            <person name="Schleper C."/>
            <person name="Rodrigues Oliveira T."/>
            <person name="Wollweber F."/>
            <person name="Xu J."/>
            <person name="Rittmann S."/>
            <person name="Klingl A."/>
            <person name="Pilhofer M."/>
        </authorList>
    </citation>
    <scope>NUCLEOTIDE SEQUENCE</scope>
    <source>
        <strain evidence="2">B-35</strain>
    </source>
</reference>
<evidence type="ECO:0000313" key="2">
    <source>
        <dbReference type="EMBL" id="UYP44523.1"/>
    </source>
</evidence>
<dbReference type="Proteomes" id="UP001208689">
    <property type="component" value="Chromosome"/>
</dbReference>
<evidence type="ECO:0000313" key="3">
    <source>
        <dbReference type="Proteomes" id="UP001208689"/>
    </source>
</evidence>
<keyword evidence="3" id="KW-1185">Reference proteome</keyword>
<protein>
    <recommendedName>
        <fullName evidence="1">4Fe-4S ferredoxin-type domain-containing protein</fullName>
    </recommendedName>
</protein>
<proteinExistence type="predicted"/>
<sequence>MKKTKIQINYDICGDGHKIDPRQCAICMKICPPALFLLHQSLKLFQKDDPLDPQYWRITPLYPSLCTRCMQCVEKCPEHAIQIK</sequence>
<evidence type="ECO:0000259" key="1">
    <source>
        <dbReference type="PROSITE" id="PS51379"/>
    </source>
</evidence>
<dbReference type="Pfam" id="PF13187">
    <property type="entry name" value="Fer4_9"/>
    <property type="match status" value="1"/>
</dbReference>
<dbReference type="InterPro" id="IPR017896">
    <property type="entry name" value="4Fe4S_Fe-S-bd"/>
</dbReference>
<dbReference type="SUPFAM" id="SSF54862">
    <property type="entry name" value="4Fe-4S ferredoxins"/>
    <property type="match status" value="1"/>
</dbReference>
<accession>A0ABY6HMJ1</accession>
<dbReference type="InterPro" id="IPR017900">
    <property type="entry name" value="4Fe4S_Fe_S_CS"/>
</dbReference>
<dbReference type="Gene3D" id="3.30.70.20">
    <property type="match status" value="1"/>
</dbReference>
<dbReference type="EMBL" id="CP104013">
    <property type="protein sequence ID" value="UYP44523.1"/>
    <property type="molecule type" value="Genomic_DNA"/>
</dbReference>
<organism evidence="2 3">
    <name type="scientific">Candidatus Lokiarchaeum ossiferum</name>
    <dbReference type="NCBI Taxonomy" id="2951803"/>
    <lineage>
        <taxon>Archaea</taxon>
        <taxon>Promethearchaeati</taxon>
        <taxon>Promethearchaeota</taxon>
        <taxon>Promethearchaeia</taxon>
        <taxon>Promethearchaeales</taxon>
        <taxon>Promethearchaeaceae</taxon>
        <taxon>Candidatus Lokiarchaeum</taxon>
    </lineage>
</organism>
<gene>
    <name evidence="2" type="ORF">NEF87_000808</name>
</gene>
<dbReference type="PROSITE" id="PS00198">
    <property type="entry name" value="4FE4S_FER_1"/>
    <property type="match status" value="1"/>
</dbReference>